<dbReference type="AlphaFoldDB" id="A0A0L8FZJ5"/>
<dbReference type="Pfam" id="PF00494">
    <property type="entry name" value="SQS_PSY"/>
    <property type="match status" value="1"/>
</dbReference>
<dbReference type="Gene3D" id="1.10.600.10">
    <property type="entry name" value="Farnesyl Diphosphate Synthase"/>
    <property type="match status" value="1"/>
</dbReference>
<evidence type="ECO:0000313" key="9">
    <source>
        <dbReference type="EMBL" id="KOF70152.1"/>
    </source>
</evidence>
<comment type="function">
    <text evidence="7">Involved in the assembly of mitochondrial NADH:ubiquinone oxidoreductase complex (complex I) at early stages. May play a role in the biogenesis of complex I subunit MT-ND1.</text>
</comment>
<comment type="subcellular location">
    <subcellularLocation>
        <location evidence="1">Mitochondrion inner membrane</location>
    </subcellularLocation>
</comment>
<dbReference type="STRING" id="37653.A0A0L8FZJ5"/>
<dbReference type="InterPro" id="IPR002060">
    <property type="entry name" value="Squ/phyt_synthse"/>
</dbReference>
<dbReference type="SUPFAM" id="SSF48576">
    <property type="entry name" value="Terpenoid synthases"/>
    <property type="match status" value="1"/>
</dbReference>
<comment type="similarity">
    <text evidence="6">Belongs to the NDUFAF6 family.</text>
</comment>
<dbReference type="PANTHER" id="PTHR21181">
    <property type="match status" value="1"/>
</dbReference>
<evidence type="ECO:0000256" key="1">
    <source>
        <dbReference type="ARBA" id="ARBA00004273"/>
    </source>
</evidence>
<dbReference type="EMBL" id="KQ425000">
    <property type="protein sequence ID" value="KOF70152.1"/>
    <property type="molecule type" value="Genomic_DNA"/>
</dbReference>
<dbReference type="OMA" id="MINAREQ"/>
<protein>
    <recommendedName>
        <fullName evidence="8">NADH dehydrogenase (ubiquinone) complex I, assembly factor 6</fullName>
    </recommendedName>
</protein>
<keyword evidence="2" id="KW-0999">Mitochondrion inner membrane</keyword>
<evidence type="ECO:0000256" key="7">
    <source>
        <dbReference type="ARBA" id="ARBA00056665"/>
    </source>
</evidence>
<organism evidence="9">
    <name type="scientific">Octopus bimaculoides</name>
    <name type="common">California two-spotted octopus</name>
    <dbReference type="NCBI Taxonomy" id="37653"/>
    <lineage>
        <taxon>Eukaryota</taxon>
        <taxon>Metazoa</taxon>
        <taxon>Spiralia</taxon>
        <taxon>Lophotrochozoa</taxon>
        <taxon>Mollusca</taxon>
        <taxon>Cephalopoda</taxon>
        <taxon>Coleoidea</taxon>
        <taxon>Octopodiformes</taxon>
        <taxon>Octopoda</taxon>
        <taxon>Incirrata</taxon>
        <taxon>Octopodidae</taxon>
        <taxon>Octopus</taxon>
    </lineage>
</organism>
<gene>
    <name evidence="9" type="ORF">OCBIM_22003385mg</name>
</gene>
<evidence type="ECO:0000256" key="2">
    <source>
        <dbReference type="ARBA" id="ARBA00022792"/>
    </source>
</evidence>
<sequence>MSMTQYRSFLCNRHVSYYKRQLLLWKTMKLNKSTKSGVPQNPVELCMNMVRKTDFENYLCTLLYPKSIRTSAFGLRAFNAEIAQVKDLTTDPRIGEIRLKYWQDVVNEIYQGKLPHLPVGQELARAVQKHNLSKHWLLRLIDARFTSLKENPFTSIKNMEDYAEKTASSMHYLLLECLGIKSVHADHVSSHIGKAYGIITQLRGVPYHASKRKIYLPLDVLIKHQVSEEAIVRGRDDQKVKDVIYDIACAAHQHLKLARDLKQHITKEMLPVFLSTVICEEYLNKLQKVDFHVFHPHLQRRDNLLPVKLWLQTKRAKY</sequence>
<dbReference type="PANTHER" id="PTHR21181:SF13">
    <property type="entry name" value="NADH DEHYDROGENASE (UBIQUINONE) COMPLEX I, ASSEMBLY FACTOR 6"/>
    <property type="match status" value="1"/>
</dbReference>
<dbReference type="KEGG" id="obi:106880143"/>
<dbReference type="GO" id="GO:0032981">
    <property type="term" value="P:mitochondrial respiratory chain complex I assembly"/>
    <property type="evidence" value="ECO:0007669"/>
    <property type="project" value="TreeGrafter"/>
</dbReference>
<dbReference type="InterPro" id="IPR008949">
    <property type="entry name" value="Isoprenoid_synthase_dom_sf"/>
</dbReference>
<evidence type="ECO:0000256" key="3">
    <source>
        <dbReference type="ARBA" id="ARBA00022946"/>
    </source>
</evidence>
<name>A0A0L8FZJ5_OCTBM</name>
<proteinExistence type="inferred from homology"/>
<dbReference type="OrthoDB" id="270318at2759"/>
<accession>A0A0L8FZJ5</accession>
<evidence type="ECO:0000256" key="4">
    <source>
        <dbReference type="ARBA" id="ARBA00023128"/>
    </source>
</evidence>
<keyword evidence="4" id="KW-0496">Mitochondrion</keyword>
<keyword evidence="5" id="KW-0472">Membrane</keyword>
<keyword evidence="3" id="KW-0809">Transit peptide</keyword>
<reference evidence="9" key="1">
    <citation type="submission" date="2015-07" db="EMBL/GenBank/DDBJ databases">
        <title>MeaNS - Measles Nucleotide Surveillance Program.</title>
        <authorList>
            <person name="Tran T."/>
            <person name="Druce J."/>
        </authorList>
    </citation>
    <scope>NUCLEOTIDE SEQUENCE</scope>
    <source>
        <strain evidence="9">UCB-OBI-ISO-001</strain>
        <tissue evidence="9">Gonad</tissue>
    </source>
</reference>
<evidence type="ECO:0000256" key="5">
    <source>
        <dbReference type="ARBA" id="ARBA00023136"/>
    </source>
</evidence>
<evidence type="ECO:0000256" key="6">
    <source>
        <dbReference type="ARBA" id="ARBA00038273"/>
    </source>
</evidence>
<dbReference type="FunFam" id="1.10.600.10:FF:000013">
    <property type="entry name" value="NADH dehydrogenase (ubiquinone) complex I, assembly factor 6"/>
    <property type="match status" value="1"/>
</dbReference>
<dbReference type="GO" id="GO:0005743">
    <property type="term" value="C:mitochondrial inner membrane"/>
    <property type="evidence" value="ECO:0007669"/>
    <property type="project" value="UniProtKB-SubCell"/>
</dbReference>
<evidence type="ECO:0000256" key="8">
    <source>
        <dbReference type="ARBA" id="ARBA00069034"/>
    </source>
</evidence>